<proteinExistence type="predicted"/>
<name>A3MVP7_PYRCJ</name>
<dbReference type="AlphaFoldDB" id="A3MVP7"/>
<protein>
    <submittedName>
        <fullName evidence="1">Uncharacterized protein</fullName>
    </submittedName>
</protein>
<dbReference type="KEGG" id="pcl:Pcal_1290"/>
<dbReference type="eggNOG" id="arCOG09813">
    <property type="taxonomic scope" value="Archaea"/>
</dbReference>
<dbReference type="GeneID" id="4908359"/>
<organism evidence="1 2">
    <name type="scientific">Pyrobaculum calidifontis (strain DSM 21063 / JCM 11548 / VA1)</name>
    <dbReference type="NCBI Taxonomy" id="410359"/>
    <lineage>
        <taxon>Archaea</taxon>
        <taxon>Thermoproteota</taxon>
        <taxon>Thermoprotei</taxon>
        <taxon>Thermoproteales</taxon>
        <taxon>Thermoproteaceae</taxon>
        <taxon>Pyrobaculum</taxon>
    </lineage>
</organism>
<dbReference type="STRING" id="410359.Pcal_1290"/>
<reference evidence="1" key="1">
    <citation type="submission" date="2007-02" db="EMBL/GenBank/DDBJ databases">
        <title>Complete sequence of Pyrobaculum calidifontis JCM 11548.</title>
        <authorList>
            <consortium name="US DOE Joint Genome Institute"/>
            <person name="Copeland A."/>
            <person name="Lucas S."/>
            <person name="Lapidus A."/>
            <person name="Barry K."/>
            <person name="Glavina del Rio T."/>
            <person name="Dalin E."/>
            <person name="Tice H."/>
            <person name="Pitluck S."/>
            <person name="Chain P."/>
            <person name="Malfatti S."/>
            <person name="Shin M."/>
            <person name="Vergez L."/>
            <person name="Schmutz J."/>
            <person name="Larimer F."/>
            <person name="Land M."/>
            <person name="Hauser L."/>
            <person name="Kyrpides N."/>
            <person name="Mikhailova N."/>
            <person name="Cozen A.E."/>
            <person name="Fitz-Gibbon S.T."/>
            <person name="House C.H."/>
            <person name="Saltikov C."/>
            <person name="Lowe T.M."/>
            <person name="Richardson P."/>
        </authorList>
    </citation>
    <scope>NUCLEOTIDE SEQUENCE [LARGE SCALE GENOMIC DNA]</scope>
    <source>
        <strain evidence="1">JCM 11548</strain>
    </source>
</reference>
<dbReference type="Proteomes" id="UP000001431">
    <property type="component" value="Chromosome"/>
</dbReference>
<evidence type="ECO:0000313" key="1">
    <source>
        <dbReference type="EMBL" id="ABO08714.1"/>
    </source>
</evidence>
<gene>
    <name evidence="1" type="ordered locus">Pcal_1290</name>
</gene>
<dbReference type="HOGENOM" id="CLU_1485943_0_0_2"/>
<dbReference type="RefSeq" id="WP_011849972.1">
    <property type="nucleotide sequence ID" value="NC_009073.1"/>
</dbReference>
<keyword evidence="2" id="KW-1185">Reference proteome</keyword>
<evidence type="ECO:0000313" key="2">
    <source>
        <dbReference type="Proteomes" id="UP000001431"/>
    </source>
</evidence>
<sequence>MLIALLEKGICGGGCGGLGKALEVLGEGEPYLAECRYGDYFAFCHPGDRYDYLVLRLDTSRLEGDHDPEDYKPSAVSKDLVLKKLLELKDVVCAIWERLRPLVLIFTTNPYIQDYTLGPGMMPWDVIEVAWRPQGAECAKIIDVRELPDLEIPFVKVNVWEKPPTLCIQAAETAEGRRPEK</sequence>
<dbReference type="EMBL" id="CP000561">
    <property type="protein sequence ID" value="ABO08714.1"/>
    <property type="molecule type" value="Genomic_DNA"/>
</dbReference>
<accession>A3MVP7</accession>